<dbReference type="Gene3D" id="3.40.50.12710">
    <property type="match status" value="1"/>
</dbReference>
<dbReference type="PANTHER" id="PTHR12049:SF7">
    <property type="entry name" value="PROTEIN ARGININE METHYLTRANSFERASE NDUFAF7, MITOCHONDRIAL"/>
    <property type="match status" value="1"/>
</dbReference>
<dbReference type="AlphaFoldDB" id="A0A3G2S583"/>
<dbReference type="EC" id="2.1.1.320" evidence="7"/>
<comment type="function">
    <text evidence="7">Arginine methyltransferase involved in the assembly or stability of mitochondrial NADH:ubiquinone oxidoreductase complex (complex I).</text>
</comment>
<dbReference type="OrthoDB" id="438553at2759"/>
<evidence type="ECO:0000256" key="4">
    <source>
        <dbReference type="ARBA" id="ARBA00022679"/>
    </source>
</evidence>
<organism evidence="9 10">
    <name type="scientific">Malassezia restricta (strain ATCC 96810 / NBRC 103918 / CBS 7877)</name>
    <name type="common">Seborrheic dermatitis infection agent</name>
    <dbReference type="NCBI Taxonomy" id="425264"/>
    <lineage>
        <taxon>Eukaryota</taxon>
        <taxon>Fungi</taxon>
        <taxon>Dikarya</taxon>
        <taxon>Basidiomycota</taxon>
        <taxon>Ustilaginomycotina</taxon>
        <taxon>Malasseziomycetes</taxon>
        <taxon>Malasseziales</taxon>
        <taxon>Malasseziaceae</taxon>
        <taxon>Malassezia</taxon>
    </lineage>
</organism>
<dbReference type="InterPro" id="IPR003788">
    <property type="entry name" value="NDUFAF7"/>
</dbReference>
<evidence type="ECO:0000256" key="7">
    <source>
        <dbReference type="RuleBase" id="RU364114"/>
    </source>
</evidence>
<dbReference type="PANTHER" id="PTHR12049">
    <property type="entry name" value="PROTEIN ARGININE METHYLTRANSFERASE NDUFAF7, MITOCHONDRIAL"/>
    <property type="match status" value="1"/>
</dbReference>
<reference evidence="9 10" key="1">
    <citation type="submission" date="2018-10" db="EMBL/GenBank/DDBJ databases">
        <title>Complete genome sequence of Malassezia restricta CBS 7877.</title>
        <authorList>
            <person name="Morand S.C."/>
            <person name="Bertignac M."/>
            <person name="Iltis A."/>
            <person name="Kolder I."/>
            <person name="Pirovano W."/>
            <person name="Jourdain R."/>
            <person name="Clavaud C."/>
        </authorList>
    </citation>
    <scope>NUCLEOTIDE SEQUENCE [LARGE SCALE GENOMIC DNA]</scope>
    <source>
        <strain evidence="9 10">CBS 7877</strain>
    </source>
</reference>
<gene>
    <name evidence="9" type="primary">ndufaf7</name>
    <name evidence="9" type="ORF">DNF11_1996</name>
</gene>
<comment type="similarity">
    <text evidence="2 7">Belongs to the NDUFAF7 family.</text>
</comment>
<sequence length="474" mass="52694">MFWQRCAVRAAPRATWTMRHLSTNASTHQGMLKRVLVDAIKARGPLTIPAYMQACLTNPDYGYYATKDQASPSILGSRGDFITSPEISQVFGELLAVYFVSRWQAAGAPSRIRLIELGPGRGTLLCDMLRTFSAFPEMMSALRSVELVESSPLFIEHQESGLSATLGRMGRSLANADTPIEKLSPKEVRVEWFASHEQVSVAPDAWTIVVAHEFFDALPIHIFEKHVNGWREVMVDVDDGHRPVSVVKASDLNRKAPEPGLRFVLSPGPTAWTQLLASNSERFKMMQPGQRVEVSPAGWTVARRLGEWVSGYPALRPEHATSQRPPADTREQRGKRSLGGCGLVIDYGGMRFFSESFRAFRSHKLVDPLEMPGQSDLTANVDFSFLMHALHTTDAFTYGPLSQRDFLTALGLSLRLKKLVESNAPDRRVDIERAAQRLIEVNGMGTQYQILGISSPARAHGDESVEPEEVYPFL</sequence>
<evidence type="ECO:0000256" key="1">
    <source>
        <dbReference type="ARBA" id="ARBA00004173"/>
    </source>
</evidence>
<keyword evidence="5 7" id="KW-0496">Mitochondrion</keyword>
<dbReference type="GO" id="GO:0032981">
    <property type="term" value="P:mitochondrial respiratory chain complex I assembly"/>
    <property type="evidence" value="ECO:0007669"/>
    <property type="project" value="TreeGrafter"/>
</dbReference>
<evidence type="ECO:0000256" key="2">
    <source>
        <dbReference type="ARBA" id="ARBA00005891"/>
    </source>
</evidence>
<comment type="catalytic activity">
    <reaction evidence="6 7">
        <text>L-arginyl-[protein] + 2 S-adenosyl-L-methionine = N(omega),N(omega)'-dimethyl-L-arginyl-[protein] + 2 S-adenosyl-L-homocysteine + 2 H(+)</text>
        <dbReference type="Rhea" id="RHEA:48108"/>
        <dbReference type="Rhea" id="RHEA-COMP:10532"/>
        <dbReference type="Rhea" id="RHEA-COMP:11992"/>
        <dbReference type="ChEBI" id="CHEBI:15378"/>
        <dbReference type="ChEBI" id="CHEBI:29965"/>
        <dbReference type="ChEBI" id="CHEBI:57856"/>
        <dbReference type="ChEBI" id="CHEBI:59789"/>
        <dbReference type="ChEBI" id="CHEBI:88221"/>
        <dbReference type="EC" id="2.1.1.320"/>
    </reaction>
</comment>
<dbReference type="InterPro" id="IPR038375">
    <property type="entry name" value="NDUFAF7_sf"/>
</dbReference>
<evidence type="ECO:0000313" key="10">
    <source>
        <dbReference type="Proteomes" id="UP000269793"/>
    </source>
</evidence>
<keyword evidence="10" id="KW-1185">Reference proteome</keyword>
<proteinExistence type="inferred from homology"/>
<keyword evidence="9" id="KW-0830">Ubiquinone</keyword>
<dbReference type="Pfam" id="PF02636">
    <property type="entry name" value="Methyltransf_28"/>
    <property type="match status" value="1"/>
</dbReference>
<evidence type="ECO:0000313" key="9">
    <source>
        <dbReference type="EMBL" id="AYO42946.1"/>
    </source>
</evidence>
<dbReference type="GO" id="GO:0032259">
    <property type="term" value="P:methylation"/>
    <property type="evidence" value="ECO:0007669"/>
    <property type="project" value="UniProtKB-KW"/>
</dbReference>
<keyword evidence="4 7" id="KW-0808">Transferase</keyword>
<evidence type="ECO:0000256" key="3">
    <source>
        <dbReference type="ARBA" id="ARBA00022603"/>
    </source>
</evidence>
<feature type="compositionally biased region" description="Basic and acidic residues" evidence="8">
    <location>
        <begin position="316"/>
        <end position="334"/>
    </location>
</feature>
<dbReference type="Proteomes" id="UP000269793">
    <property type="component" value="Chromosome III"/>
</dbReference>
<accession>A0A3G2S583</accession>
<keyword evidence="3 7" id="KW-0489">Methyltransferase</keyword>
<feature type="region of interest" description="Disordered" evidence="8">
    <location>
        <begin position="316"/>
        <end position="335"/>
    </location>
</feature>
<dbReference type="GO" id="GO:0005739">
    <property type="term" value="C:mitochondrion"/>
    <property type="evidence" value="ECO:0007669"/>
    <property type="project" value="UniProtKB-SubCell"/>
</dbReference>
<dbReference type="InterPro" id="IPR029063">
    <property type="entry name" value="SAM-dependent_MTases_sf"/>
</dbReference>
<name>A0A3G2S583_MALR7</name>
<protein>
    <recommendedName>
        <fullName evidence="7">Protein arginine methyltransferase NDUFAF7</fullName>
        <ecNumber evidence="7">2.1.1.320</ecNumber>
    </recommendedName>
</protein>
<dbReference type="GO" id="GO:0035243">
    <property type="term" value="F:protein-arginine omega-N symmetric methyltransferase activity"/>
    <property type="evidence" value="ECO:0007669"/>
    <property type="project" value="UniProtKB-EC"/>
</dbReference>
<dbReference type="EMBL" id="CP033150">
    <property type="protein sequence ID" value="AYO42946.1"/>
    <property type="molecule type" value="Genomic_DNA"/>
</dbReference>
<dbReference type="STRING" id="425264.A0A3G2S583"/>
<dbReference type="SUPFAM" id="SSF53335">
    <property type="entry name" value="S-adenosyl-L-methionine-dependent methyltransferases"/>
    <property type="match status" value="1"/>
</dbReference>
<dbReference type="VEuPathDB" id="FungiDB:DNF11_1996"/>
<evidence type="ECO:0000256" key="6">
    <source>
        <dbReference type="ARBA" id="ARBA00048612"/>
    </source>
</evidence>
<comment type="subcellular location">
    <subcellularLocation>
        <location evidence="1 7">Mitochondrion</location>
    </subcellularLocation>
</comment>
<evidence type="ECO:0000256" key="8">
    <source>
        <dbReference type="SAM" id="MobiDB-lite"/>
    </source>
</evidence>
<evidence type="ECO:0000256" key="5">
    <source>
        <dbReference type="ARBA" id="ARBA00023128"/>
    </source>
</evidence>